<dbReference type="RefSeq" id="WP_344260870.1">
    <property type="nucleotide sequence ID" value="NZ_BAAAMJ010000018.1"/>
</dbReference>
<sequence length="289" mass="30179">MTDGTAPSARGLWELIEPVHAVTYFAPEALDAFKDAGLRGFWRGYFAGRAAPLGAVGPGPVQAAFFSFAPAMVARALPETWDRVPPHRALEVRRAGAGAALRRLLAGLEDETERAAAALMPLLDSLDCSGRVLAAANAALPPPVDAVDRLWHATTVLREHRGDGHVAACVAAGLDGCETLVLRAGIDLPRGELQPFRGWTDAQWEAGGHRLAARGLLGPDGSATAQGRLLHRRVEEATDLAAARPWREQAPAAAGELARVLAPLAAAAATALRFPNPIGVPRPTGGPGA</sequence>
<protein>
    <recommendedName>
        <fullName evidence="3">SalK</fullName>
    </recommendedName>
</protein>
<reference evidence="1 2" key="1">
    <citation type="journal article" date="2019" name="Int. J. Syst. Evol. Microbiol.">
        <title>The Global Catalogue of Microorganisms (GCM) 10K type strain sequencing project: providing services to taxonomists for standard genome sequencing and annotation.</title>
        <authorList>
            <consortium name="The Broad Institute Genomics Platform"/>
            <consortium name="The Broad Institute Genome Sequencing Center for Infectious Disease"/>
            <person name="Wu L."/>
            <person name="Ma J."/>
        </authorList>
    </citation>
    <scope>NUCLEOTIDE SEQUENCE [LARGE SCALE GENOMIC DNA]</scope>
    <source>
        <strain evidence="1 2">JCM 13581</strain>
    </source>
</reference>
<dbReference type="EMBL" id="BAAAMJ010000018">
    <property type="protein sequence ID" value="GAA1911272.1"/>
    <property type="molecule type" value="Genomic_DNA"/>
</dbReference>
<dbReference type="InterPro" id="IPR054058">
    <property type="entry name" value="HTH_67"/>
</dbReference>
<evidence type="ECO:0008006" key="3">
    <source>
        <dbReference type="Google" id="ProtNLM"/>
    </source>
</evidence>
<dbReference type="Pfam" id="PF21863">
    <property type="entry name" value="HTH_67"/>
    <property type="match status" value="1"/>
</dbReference>
<gene>
    <name evidence="1" type="ORF">GCM10009716_21570</name>
</gene>
<keyword evidence="2" id="KW-1185">Reference proteome</keyword>
<proteinExistence type="predicted"/>
<organism evidence="1 2">
    <name type="scientific">Streptomyces sodiiphilus</name>
    <dbReference type="NCBI Taxonomy" id="226217"/>
    <lineage>
        <taxon>Bacteria</taxon>
        <taxon>Bacillati</taxon>
        <taxon>Actinomycetota</taxon>
        <taxon>Actinomycetes</taxon>
        <taxon>Kitasatosporales</taxon>
        <taxon>Streptomycetaceae</taxon>
        <taxon>Streptomyces</taxon>
    </lineage>
</organism>
<dbReference type="Proteomes" id="UP001501303">
    <property type="component" value="Unassembled WGS sequence"/>
</dbReference>
<evidence type="ECO:0000313" key="1">
    <source>
        <dbReference type="EMBL" id="GAA1911272.1"/>
    </source>
</evidence>
<dbReference type="NCBIfam" id="NF047719">
    <property type="entry name" value="SCO6745_fam_HTH"/>
    <property type="match status" value="1"/>
</dbReference>
<name>A0ABN2P545_9ACTN</name>
<accession>A0ABN2P545</accession>
<evidence type="ECO:0000313" key="2">
    <source>
        <dbReference type="Proteomes" id="UP001501303"/>
    </source>
</evidence>
<comment type="caution">
    <text evidence="1">The sequence shown here is derived from an EMBL/GenBank/DDBJ whole genome shotgun (WGS) entry which is preliminary data.</text>
</comment>